<name>A0A7S3A664_9RHOD</name>
<dbReference type="PANTHER" id="PTHR33598">
    <property type="entry name" value="OS02G0833400 PROTEIN"/>
    <property type="match status" value="1"/>
</dbReference>
<accession>A0A7S3A664</accession>
<evidence type="ECO:0000256" key="1">
    <source>
        <dbReference type="SAM" id="MobiDB-lite"/>
    </source>
</evidence>
<dbReference type="InterPro" id="IPR008479">
    <property type="entry name" value="DUF760"/>
</dbReference>
<reference evidence="2" key="1">
    <citation type="submission" date="2021-01" db="EMBL/GenBank/DDBJ databases">
        <authorList>
            <person name="Corre E."/>
            <person name="Pelletier E."/>
            <person name="Niang G."/>
            <person name="Scheremetjew M."/>
            <person name="Finn R."/>
            <person name="Kale V."/>
            <person name="Holt S."/>
            <person name="Cochrane G."/>
            <person name="Meng A."/>
            <person name="Brown T."/>
            <person name="Cohen L."/>
        </authorList>
    </citation>
    <scope>NUCLEOTIDE SEQUENCE</scope>
    <source>
        <strain evidence="2">CCMP 769</strain>
    </source>
</reference>
<protein>
    <submittedName>
        <fullName evidence="2">Uncharacterized protein</fullName>
    </submittedName>
</protein>
<feature type="region of interest" description="Disordered" evidence="1">
    <location>
        <begin position="67"/>
        <end position="110"/>
    </location>
</feature>
<sequence length="309" mass="34708">MEEACGFVGSGVAKLTKGSRRKAAPSYRRLRQSSFVSSWRTEFREEGGVNRCRSRTAPTAVFLWLRSPDENGDHDDRDDSQNDADDFGRPRDEEDIDLSSYGKGASDQGGLPISGRYNSFGFPRKSATAFSKSVSIYNELKDASPENIESLRMSVSSEAFLVFQRTAQGMVGSLPVKTFDIRVGTDVSGMEQLLYSSMVTGYVVRNAEFRMKMNEKVREGAAQVFTSVNPDGGDKKEDDDLGSADYMRGVPDKHKLVREEISGRVSWFDERLKKRIEIDGEEYIDRLEKKLSQMQERIRPQVSGDVTNK</sequence>
<dbReference type="PANTHER" id="PTHR33598:SF4">
    <property type="entry name" value="OS02G0833400 PROTEIN"/>
    <property type="match status" value="1"/>
</dbReference>
<feature type="compositionally biased region" description="Basic and acidic residues" evidence="1">
    <location>
        <begin position="67"/>
        <end position="92"/>
    </location>
</feature>
<dbReference type="Pfam" id="PF05542">
    <property type="entry name" value="DUF760"/>
    <property type="match status" value="1"/>
</dbReference>
<dbReference type="AlphaFoldDB" id="A0A7S3A664"/>
<proteinExistence type="predicted"/>
<organism evidence="2">
    <name type="scientific">Rhodosorus marinus</name>
    <dbReference type="NCBI Taxonomy" id="101924"/>
    <lineage>
        <taxon>Eukaryota</taxon>
        <taxon>Rhodophyta</taxon>
        <taxon>Stylonematophyceae</taxon>
        <taxon>Stylonematales</taxon>
        <taxon>Stylonemataceae</taxon>
        <taxon>Rhodosorus</taxon>
    </lineage>
</organism>
<evidence type="ECO:0000313" key="2">
    <source>
        <dbReference type="EMBL" id="CAE0061698.1"/>
    </source>
</evidence>
<gene>
    <name evidence="2" type="ORF">RMAR00112_LOCUS29767</name>
</gene>
<dbReference type="EMBL" id="HBHW01038799">
    <property type="protein sequence ID" value="CAE0061698.1"/>
    <property type="molecule type" value="Transcribed_RNA"/>
</dbReference>